<gene>
    <name evidence="3" type="ORF">SAMN04487779_1001343</name>
</gene>
<dbReference type="Proteomes" id="UP000198925">
    <property type="component" value="Unassembled WGS sequence"/>
</dbReference>
<keyword evidence="4" id="KW-1185">Reference proteome</keyword>
<accession>A0A1G6K1K6</accession>
<feature type="compositionally biased region" description="Basic and acidic residues" evidence="2">
    <location>
        <begin position="146"/>
        <end position="170"/>
    </location>
</feature>
<feature type="region of interest" description="Disordered" evidence="2">
    <location>
        <begin position="143"/>
        <end position="170"/>
    </location>
</feature>
<evidence type="ECO:0000313" key="4">
    <source>
        <dbReference type="Proteomes" id="UP000198925"/>
    </source>
</evidence>
<dbReference type="RefSeq" id="WP_090560654.1">
    <property type="nucleotide sequence ID" value="NZ_FMXZ01000001.1"/>
</dbReference>
<dbReference type="EMBL" id="FMZX01000001">
    <property type="protein sequence ID" value="SDC24515.1"/>
    <property type="molecule type" value="Genomic_DNA"/>
</dbReference>
<evidence type="ECO:0008006" key="5">
    <source>
        <dbReference type="Google" id="ProtNLM"/>
    </source>
</evidence>
<evidence type="ECO:0000256" key="1">
    <source>
        <dbReference type="SAM" id="Coils"/>
    </source>
</evidence>
<dbReference type="OrthoDB" id="5765304at2"/>
<organism evidence="3 4">
    <name type="scientific">Belnapia rosea</name>
    <dbReference type="NCBI Taxonomy" id="938405"/>
    <lineage>
        <taxon>Bacteria</taxon>
        <taxon>Pseudomonadati</taxon>
        <taxon>Pseudomonadota</taxon>
        <taxon>Alphaproteobacteria</taxon>
        <taxon>Acetobacterales</taxon>
        <taxon>Roseomonadaceae</taxon>
        <taxon>Belnapia</taxon>
    </lineage>
</organism>
<proteinExistence type="predicted"/>
<reference evidence="3 4" key="1">
    <citation type="submission" date="2016-10" db="EMBL/GenBank/DDBJ databases">
        <authorList>
            <person name="de Groot N.N."/>
        </authorList>
    </citation>
    <scope>NUCLEOTIDE SEQUENCE [LARGE SCALE GENOMIC DNA]</scope>
    <source>
        <strain evidence="3 4">CPCC 100156</strain>
    </source>
</reference>
<sequence>MMGFIRNLVGVKTDQAVQGAVEALVRWDPQAATEAELRTMEDNLDQLGRQVAEARQAYDREQREADTIGRLSQQRMAAAEQLQQRLQTETDPGQKASLERSLATLVGMLEQMAPDIDREAQDARDAGSFLQMLEETYNQAGQKLKSARDALNRAQRDMSRADQQREAAERRAEAARQAAGLSSATSGLSVALKAMQDNAARNLAAAEAANAKAKLLRPSKPEEEDPNIAAAMAAASGKAPAPTNLSDRLAALRQRQPAGLPRQISGPERG</sequence>
<name>A0A1G6K1K6_9PROT</name>
<evidence type="ECO:0000313" key="3">
    <source>
        <dbReference type="EMBL" id="SDC24515.1"/>
    </source>
</evidence>
<dbReference type="AlphaFoldDB" id="A0A1G6K1K6"/>
<feature type="compositionally biased region" description="Low complexity" evidence="2">
    <location>
        <begin position="229"/>
        <end position="241"/>
    </location>
</feature>
<feature type="region of interest" description="Disordered" evidence="2">
    <location>
        <begin position="214"/>
        <end position="270"/>
    </location>
</feature>
<protein>
    <recommendedName>
        <fullName evidence="5">Phage shock protein A (PspA) family protein</fullName>
    </recommendedName>
</protein>
<evidence type="ECO:0000256" key="2">
    <source>
        <dbReference type="SAM" id="MobiDB-lite"/>
    </source>
</evidence>
<keyword evidence="1" id="KW-0175">Coiled coil</keyword>
<dbReference type="STRING" id="938405.SAMN02927895_00536"/>
<feature type="coiled-coil region" evidence="1">
    <location>
        <begin position="30"/>
        <end position="64"/>
    </location>
</feature>